<dbReference type="SUPFAM" id="SSF53067">
    <property type="entry name" value="Actin-like ATPase domain"/>
    <property type="match status" value="1"/>
</dbReference>
<dbReference type="AlphaFoldDB" id="A0A6J6CYN3"/>
<organism evidence="1">
    <name type="scientific">freshwater metagenome</name>
    <dbReference type="NCBI Taxonomy" id="449393"/>
    <lineage>
        <taxon>unclassified sequences</taxon>
        <taxon>metagenomes</taxon>
        <taxon>ecological metagenomes</taxon>
    </lineage>
</organism>
<evidence type="ECO:0000313" key="1">
    <source>
        <dbReference type="EMBL" id="CAB4555509.1"/>
    </source>
</evidence>
<dbReference type="EMBL" id="CAEZSR010000040">
    <property type="protein sequence ID" value="CAB4555509.1"/>
    <property type="molecule type" value="Genomic_DNA"/>
</dbReference>
<dbReference type="Gene3D" id="3.30.420.150">
    <property type="entry name" value="Exopolyphosphatase. Domain 2"/>
    <property type="match status" value="1"/>
</dbReference>
<proteinExistence type="predicted"/>
<name>A0A6J6CYN3_9ZZZZ</name>
<gene>
    <name evidence="1" type="ORF">UFOPK1493_01377</name>
</gene>
<accession>A0A6J6CYN3</accession>
<reference evidence="1" key="1">
    <citation type="submission" date="2020-05" db="EMBL/GenBank/DDBJ databases">
        <authorList>
            <person name="Chiriac C."/>
            <person name="Salcher M."/>
            <person name="Ghai R."/>
            <person name="Kavagutti S V."/>
        </authorList>
    </citation>
    <scope>NUCLEOTIDE SEQUENCE</scope>
</reference>
<dbReference type="InterPro" id="IPR043129">
    <property type="entry name" value="ATPase_NBD"/>
</dbReference>
<protein>
    <submittedName>
        <fullName evidence="1">Unannotated protein</fullName>
    </submittedName>
</protein>
<sequence length="161" mass="16816">MSWHVELGDAEIVVSHPPGPAGSGDPEVRRVLPLGVVTLLAELASDPPRPEELTNAVGAVIDHLDDLVRERPDLVGAPVSMSGPEITAVVAVELGGAAPLPFLLERAAAEDVFRTVATEPRADRARNPGLDPLLVERIVAGSCAVVAVMRKLHLDAVTVAP</sequence>